<keyword evidence="4" id="KW-0808">Transferase</keyword>
<evidence type="ECO:0000256" key="5">
    <source>
        <dbReference type="ARBA" id="ARBA00022777"/>
    </source>
</evidence>
<evidence type="ECO:0000313" key="13">
    <source>
        <dbReference type="EMBL" id="HHE55545.1"/>
    </source>
</evidence>
<dbReference type="InterPro" id="IPR005467">
    <property type="entry name" value="His_kinase_dom"/>
</dbReference>
<dbReference type="InterPro" id="IPR000700">
    <property type="entry name" value="PAS-assoc_C"/>
</dbReference>
<dbReference type="CDD" id="cd00130">
    <property type="entry name" value="PAS"/>
    <property type="match status" value="1"/>
</dbReference>
<evidence type="ECO:0000256" key="4">
    <source>
        <dbReference type="ARBA" id="ARBA00022679"/>
    </source>
</evidence>
<dbReference type="Proteomes" id="UP000886111">
    <property type="component" value="Unassembled WGS sequence"/>
</dbReference>
<dbReference type="InterPro" id="IPR004358">
    <property type="entry name" value="Sig_transdc_His_kin-like_C"/>
</dbReference>
<dbReference type="InterPro" id="IPR003594">
    <property type="entry name" value="HATPase_dom"/>
</dbReference>
<feature type="domain" description="Histidine kinase" evidence="9">
    <location>
        <begin position="512"/>
        <end position="741"/>
    </location>
</feature>
<feature type="coiled-coil region" evidence="7">
    <location>
        <begin position="575"/>
        <end position="602"/>
    </location>
</feature>
<keyword evidence="8" id="KW-0812">Transmembrane</keyword>
<dbReference type="SUPFAM" id="SSF47384">
    <property type="entry name" value="Homodimeric domain of signal transducing histidine kinase"/>
    <property type="match status" value="1"/>
</dbReference>
<dbReference type="Gene3D" id="1.10.287.130">
    <property type="match status" value="1"/>
</dbReference>
<dbReference type="PANTHER" id="PTHR43065">
    <property type="entry name" value="SENSOR HISTIDINE KINASE"/>
    <property type="match status" value="1"/>
</dbReference>
<dbReference type="PROSITE" id="PS50113">
    <property type="entry name" value="PAC"/>
    <property type="match status" value="1"/>
</dbReference>
<dbReference type="Pfam" id="PF13426">
    <property type="entry name" value="PAS_9"/>
    <property type="match status" value="1"/>
</dbReference>
<protein>
    <recommendedName>
        <fullName evidence="2">histidine kinase</fullName>
        <ecNumber evidence="2">2.7.13.3</ecNumber>
    </recommendedName>
</protein>
<dbReference type="Gene3D" id="3.30.450.20">
    <property type="entry name" value="PAS domain"/>
    <property type="match status" value="1"/>
</dbReference>
<feature type="transmembrane region" description="Helical" evidence="8">
    <location>
        <begin position="40"/>
        <end position="60"/>
    </location>
</feature>
<dbReference type="PANTHER" id="PTHR43065:SF42">
    <property type="entry name" value="TWO-COMPONENT SENSOR PPRA"/>
    <property type="match status" value="1"/>
</dbReference>
<dbReference type="SMART" id="SM00086">
    <property type="entry name" value="PAC"/>
    <property type="match status" value="1"/>
</dbReference>
<dbReference type="Pfam" id="PF02518">
    <property type="entry name" value="HATPase_c"/>
    <property type="match status" value="1"/>
</dbReference>
<feature type="modified residue" description="4-aspartylphosphate" evidence="6">
    <location>
        <position position="815"/>
    </location>
</feature>
<comment type="catalytic activity">
    <reaction evidence="1">
        <text>ATP + protein L-histidine = ADP + protein N-phospho-L-histidine.</text>
        <dbReference type="EC" id="2.7.13.3"/>
    </reaction>
</comment>
<organism evidence="13">
    <name type="scientific">Caldithrix abyssi</name>
    <dbReference type="NCBI Taxonomy" id="187145"/>
    <lineage>
        <taxon>Bacteria</taxon>
        <taxon>Pseudomonadati</taxon>
        <taxon>Calditrichota</taxon>
        <taxon>Calditrichia</taxon>
        <taxon>Calditrichales</taxon>
        <taxon>Calditrichaceae</taxon>
        <taxon>Caldithrix</taxon>
    </lineage>
</organism>
<dbReference type="PROSITE" id="PS50109">
    <property type="entry name" value="HIS_KIN"/>
    <property type="match status" value="1"/>
</dbReference>
<dbReference type="Gene3D" id="3.40.50.2300">
    <property type="match status" value="1"/>
</dbReference>
<dbReference type="Pfam" id="PF00512">
    <property type="entry name" value="HisKA"/>
    <property type="match status" value="1"/>
</dbReference>
<feature type="domain" description="Response regulatory" evidence="10">
    <location>
        <begin position="762"/>
        <end position="880"/>
    </location>
</feature>
<feature type="transmembrane region" description="Helical" evidence="8">
    <location>
        <begin position="117"/>
        <end position="136"/>
    </location>
</feature>
<dbReference type="CDD" id="cd00082">
    <property type="entry name" value="HisKA"/>
    <property type="match status" value="1"/>
</dbReference>
<dbReference type="GO" id="GO:0000155">
    <property type="term" value="F:phosphorelay sensor kinase activity"/>
    <property type="evidence" value="ECO:0007669"/>
    <property type="project" value="InterPro"/>
</dbReference>
<dbReference type="SMART" id="SM00388">
    <property type="entry name" value="HisKA"/>
    <property type="match status" value="1"/>
</dbReference>
<evidence type="ECO:0000259" key="12">
    <source>
        <dbReference type="PROSITE" id="PS50113"/>
    </source>
</evidence>
<dbReference type="AlphaFoldDB" id="A0A7V5H4A6"/>
<dbReference type="InterPro" id="IPR003661">
    <property type="entry name" value="HisK_dim/P_dom"/>
</dbReference>
<keyword evidence="3 6" id="KW-0597">Phosphoprotein</keyword>
<keyword evidence="7" id="KW-0175">Coiled coil</keyword>
<sequence length="884" mass="100792">FLFASVKGWLPLLSTWYFWLPIIFWLTSIFSLSVKSLLKLADGILGLFLLSSGLVLLFLFHSNSGLSSEIFNLAFALTLLTGYLFLLPQFVPALIGGLILSAFYLVFPIIFTQSGYVLHSFHVIFILLINLLGIGLKTLENSLLSFLQEQKREIKSLSDESLRLHDLKVEYEQLKEDKEKLASQNRNLQEKIIDLNNIFQLEQSLTTLATRFIQATIDEIDNMVNDGLRTLGEYFEADRAYLYFFTQKGTSLKKSHEYRKEGVKEKIARHERIDHEDFKWFIKALKRSSHLAITDVDQLPVEASTIKSIWKVEEIQSLFIVPLIMNESIVGFIGLDFLHKREEWPSFTEHTLLTAGLIFLNALERKRYKEHLRRSENRIKMLFERSADVIYVSTPSGKILDMNPAGVKLFGFNSLDEVLKTNADELYLNPADRQKFQKVIEKKGFVKDYELTLKNRKKQKILVLVTASAVKNEAGQVVAYEGIMRDVTEKKQLEQQLFQAQKMESIGLLTGSISHDFNNILTAINGYAEMIRRGLPDDHSMQNFVQNILRSGRRAENLIRQLLAFSRKQLIEPRVINLNQIIEDLKKMLRQLINEDIELETELGPDVPSIKADPGQIEQMLVNLIINSRDALNHLDDPSVNKMIKVKTEKVHLDEEFVSRHAGSREGEFVRISISDNGIGIPEDIQDKIFEPFFTTKSEGKGTGLGLSTVYGIIKQNNGSIYVDSKPGGGTTFHIYWPVCDEEEDKSERDETSEISTKAQESILVVEDDPDVRDLACTFLQNLGYKVYSAENGAKALEVIKKNNLVNELDMVFSDMVMPVMGGDQLAEEIKELNPNIKILLTSGYTDSQLMKTGLLSRGYHFLHKPYTIQQMAKKVRAILDNKI</sequence>
<evidence type="ECO:0000256" key="7">
    <source>
        <dbReference type="SAM" id="Coils"/>
    </source>
</evidence>
<dbReference type="NCBIfam" id="TIGR00229">
    <property type="entry name" value="sensory_box"/>
    <property type="match status" value="1"/>
</dbReference>
<dbReference type="SMART" id="SM00448">
    <property type="entry name" value="REC"/>
    <property type="match status" value="1"/>
</dbReference>
<dbReference type="InterPro" id="IPR036890">
    <property type="entry name" value="HATPase_C_sf"/>
</dbReference>
<dbReference type="InterPro" id="IPR001610">
    <property type="entry name" value="PAC"/>
</dbReference>
<feature type="coiled-coil region" evidence="7">
    <location>
        <begin position="147"/>
        <end position="198"/>
    </location>
</feature>
<dbReference type="InterPro" id="IPR035965">
    <property type="entry name" value="PAS-like_dom_sf"/>
</dbReference>
<reference evidence="13" key="1">
    <citation type="journal article" date="2020" name="mSystems">
        <title>Genome- and Community-Level Interaction Insights into Carbon Utilization and Element Cycling Functions of Hydrothermarchaeota in Hydrothermal Sediment.</title>
        <authorList>
            <person name="Zhou Z."/>
            <person name="Liu Y."/>
            <person name="Xu W."/>
            <person name="Pan J."/>
            <person name="Luo Z.H."/>
            <person name="Li M."/>
        </authorList>
    </citation>
    <scope>NUCLEOTIDE SEQUENCE [LARGE SCALE GENOMIC DNA]</scope>
    <source>
        <strain evidence="13">HyVt-76</strain>
    </source>
</reference>
<dbReference type="SUPFAM" id="SSF55781">
    <property type="entry name" value="GAF domain-like"/>
    <property type="match status" value="1"/>
</dbReference>
<evidence type="ECO:0000256" key="8">
    <source>
        <dbReference type="SAM" id="Phobius"/>
    </source>
</evidence>
<dbReference type="Gene3D" id="3.30.450.40">
    <property type="match status" value="1"/>
</dbReference>
<feature type="non-terminal residue" evidence="13">
    <location>
        <position position="1"/>
    </location>
</feature>
<proteinExistence type="predicted"/>
<gene>
    <name evidence="13" type="ORF">ENL21_07165</name>
</gene>
<dbReference type="SMART" id="SM00065">
    <property type="entry name" value="GAF"/>
    <property type="match status" value="1"/>
</dbReference>
<keyword evidence="8" id="KW-0472">Membrane</keyword>
<evidence type="ECO:0000256" key="2">
    <source>
        <dbReference type="ARBA" id="ARBA00012438"/>
    </source>
</evidence>
<dbReference type="InterPro" id="IPR011006">
    <property type="entry name" value="CheY-like_superfamily"/>
</dbReference>
<evidence type="ECO:0000259" key="9">
    <source>
        <dbReference type="PROSITE" id="PS50109"/>
    </source>
</evidence>
<dbReference type="SUPFAM" id="SSF55874">
    <property type="entry name" value="ATPase domain of HSP90 chaperone/DNA topoisomerase II/histidine kinase"/>
    <property type="match status" value="1"/>
</dbReference>
<dbReference type="InterPro" id="IPR003018">
    <property type="entry name" value="GAF"/>
</dbReference>
<evidence type="ECO:0000259" key="11">
    <source>
        <dbReference type="PROSITE" id="PS50112"/>
    </source>
</evidence>
<keyword evidence="5" id="KW-0418">Kinase</keyword>
<dbReference type="PROSITE" id="PS50112">
    <property type="entry name" value="PAS"/>
    <property type="match status" value="1"/>
</dbReference>
<comment type="caution">
    <text evidence="13">The sequence shown here is derived from an EMBL/GenBank/DDBJ whole genome shotgun (WGS) entry which is preliminary data.</text>
</comment>
<accession>A0A7V5H4A6</accession>
<dbReference type="EMBL" id="DRTD01000530">
    <property type="protein sequence ID" value="HHE55545.1"/>
    <property type="molecule type" value="Genomic_DNA"/>
</dbReference>
<name>A0A7V5H4A6_CALAY</name>
<dbReference type="Pfam" id="PF00072">
    <property type="entry name" value="Response_reg"/>
    <property type="match status" value="1"/>
</dbReference>
<keyword evidence="8" id="KW-1133">Transmembrane helix</keyword>
<dbReference type="PROSITE" id="PS50110">
    <property type="entry name" value="RESPONSE_REGULATORY"/>
    <property type="match status" value="1"/>
</dbReference>
<feature type="transmembrane region" description="Helical" evidence="8">
    <location>
        <begin position="93"/>
        <end position="111"/>
    </location>
</feature>
<evidence type="ECO:0000259" key="10">
    <source>
        <dbReference type="PROSITE" id="PS50110"/>
    </source>
</evidence>
<dbReference type="SUPFAM" id="SSF55785">
    <property type="entry name" value="PYP-like sensor domain (PAS domain)"/>
    <property type="match status" value="1"/>
</dbReference>
<dbReference type="InterPro" id="IPR029016">
    <property type="entry name" value="GAF-like_dom_sf"/>
</dbReference>
<dbReference type="EC" id="2.7.13.3" evidence="2"/>
<dbReference type="PRINTS" id="PR00344">
    <property type="entry name" value="BCTRLSENSOR"/>
</dbReference>
<dbReference type="SMART" id="SM00387">
    <property type="entry name" value="HATPase_c"/>
    <property type="match status" value="1"/>
</dbReference>
<evidence type="ECO:0000256" key="3">
    <source>
        <dbReference type="ARBA" id="ARBA00022553"/>
    </source>
</evidence>
<dbReference type="SUPFAM" id="SSF52172">
    <property type="entry name" value="CheY-like"/>
    <property type="match status" value="1"/>
</dbReference>
<evidence type="ECO:0000256" key="6">
    <source>
        <dbReference type="PROSITE-ProRule" id="PRU00169"/>
    </source>
</evidence>
<feature type="domain" description="PAS" evidence="11">
    <location>
        <begin position="375"/>
        <end position="442"/>
    </location>
</feature>
<feature type="domain" description="PAC" evidence="12">
    <location>
        <begin position="447"/>
        <end position="499"/>
    </location>
</feature>
<feature type="transmembrane region" description="Helical" evidence="8">
    <location>
        <begin position="16"/>
        <end position="33"/>
    </location>
</feature>
<evidence type="ECO:0000256" key="1">
    <source>
        <dbReference type="ARBA" id="ARBA00000085"/>
    </source>
</evidence>
<dbReference type="InterPro" id="IPR000014">
    <property type="entry name" value="PAS"/>
</dbReference>
<dbReference type="Gene3D" id="3.30.565.10">
    <property type="entry name" value="Histidine kinase-like ATPase, C-terminal domain"/>
    <property type="match status" value="1"/>
</dbReference>
<dbReference type="InterPro" id="IPR001789">
    <property type="entry name" value="Sig_transdc_resp-reg_receiver"/>
</dbReference>
<dbReference type="InterPro" id="IPR036097">
    <property type="entry name" value="HisK_dim/P_sf"/>
</dbReference>